<evidence type="ECO:0000259" key="2">
    <source>
        <dbReference type="Pfam" id="PF00188"/>
    </source>
</evidence>
<gene>
    <name evidence="3" type="ORF">LNQ34_17455</name>
</gene>
<evidence type="ECO:0000313" key="4">
    <source>
        <dbReference type="Proteomes" id="UP001430700"/>
    </source>
</evidence>
<dbReference type="Pfam" id="PF00188">
    <property type="entry name" value="CAP"/>
    <property type="match status" value="1"/>
</dbReference>
<feature type="domain" description="SCP" evidence="2">
    <location>
        <begin position="49"/>
        <end position="158"/>
    </location>
</feature>
<feature type="chain" id="PRO_5045052350" evidence="1">
    <location>
        <begin position="24"/>
        <end position="164"/>
    </location>
</feature>
<sequence>MNRLLILLLSSAFLTINSCSSESQDQVMNIPTEIKNNYAYSTDELETIKLINDYRISVGLNVLTVSDYISNKCEEHDIYMIAKNAPSHDGFTGRFENIVKVLGAIKVEENIAYNYKTPQAAVDAWLKSAEHKKAIEGDFNYMGLSIKKSELNGRNYYTNIFAKI</sequence>
<dbReference type="SUPFAM" id="SSF55797">
    <property type="entry name" value="PR-1-like"/>
    <property type="match status" value="1"/>
</dbReference>
<proteinExistence type="predicted"/>
<evidence type="ECO:0000256" key="1">
    <source>
        <dbReference type="SAM" id="SignalP"/>
    </source>
</evidence>
<dbReference type="PANTHER" id="PTHR31157:SF1">
    <property type="entry name" value="SCP DOMAIN-CONTAINING PROTEIN"/>
    <property type="match status" value="1"/>
</dbReference>
<dbReference type="RefSeq" id="WP_230000643.1">
    <property type="nucleotide sequence ID" value="NZ_JAJJMN010000002.1"/>
</dbReference>
<organism evidence="3 4">
    <name type="scientific">Flavobacterium lipolyticum</name>
    <dbReference type="NCBI Taxonomy" id="2893754"/>
    <lineage>
        <taxon>Bacteria</taxon>
        <taxon>Pseudomonadati</taxon>
        <taxon>Bacteroidota</taxon>
        <taxon>Flavobacteriia</taxon>
        <taxon>Flavobacteriales</taxon>
        <taxon>Flavobacteriaceae</taxon>
        <taxon>Flavobacterium</taxon>
    </lineage>
</organism>
<dbReference type="InterPro" id="IPR014044">
    <property type="entry name" value="CAP_dom"/>
</dbReference>
<accession>A0ABS8M414</accession>
<dbReference type="CDD" id="cd05379">
    <property type="entry name" value="CAP_bacterial"/>
    <property type="match status" value="1"/>
</dbReference>
<comment type="caution">
    <text evidence="3">The sequence shown here is derived from an EMBL/GenBank/DDBJ whole genome shotgun (WGS) entry which is preliminary data.</text>
</comment>
<feature type="signal peptide" evidence="1">
    <location>
        <begin position="1"/>
        <end position="23"/>
    </location>
</feature>
<keyword evidence="4" id="KW-1185">Reference proteome</keyword>
<protein>
    <submittedName>
        <fullName evidence="3">CAP domain-containing protein</fullName>
    </submittedName>
</protein>
<dbReference type="EMBL" id="JAJJMN010000002">
    <property type="protein sequence ID" value="MCC9019563.1"/>
    <property type="molecule type" value="Genomic_DNA"/>
</dbReference>
<name>A0ABS8M414_9FLAO</name>
<dbReference type="PANTHER" id="PTHR31157">
    <property type="entry name" value="SCP DOMAIN-CONTAINING PROTEIN"/>
    <property type="match status" value="1"/>
</dbReference>
<evidence type="ECO:0000313" key="3">
    <source>
        <dbReference type="EMBL" id="MCC9019563.1"/>
    </source>
</evidence>
<dbReference type="Gene3D" id="3.40.33.10">
    <property type="entry name" value="CAP"/>
    <property type="match status" value="1"/>
</dbReference>
<keyword evidence="1" id="KW-0732">Signal</keyword>
<dbReference type="InterPro" id="IPR035940">
    <property type="entry name" value="CAP_sf"/>
</dbReference>
<dbReference type="Proteomes" id="UP001430700">
    <property type="component" value="Unassembled WGS sequence"/>
</dbReference>
<reference evidence="3" key="1">
    <citation type="submission" date="2021-11" db="EMBL/GenBank/DDBJ databases">
        <title>Description of novel Flavobacterium species.</title>
        <authorList>
            <person name="Saticioglu I.B."/>
            <person name="Ay H."/>
            <person name="Altun S."/>
            <person name="Duman M."/>
        </authorList>
    </citation>
    <scope>NUCLEOTIDE SEQUENCE</scope>
    <source>
        <strain evidence="3">F-126</strain>
    </source>
</reference>